<dbReference type="CDD" id="cd15170">
    <property type="entry name" value="7tmA_FFAR2_FFAR3"/>
    <property type="match status" value="1"/>
</dbReference>
<gene>
    <name evidence="12" type="primary">LOC108256692</name>
</gene>
<dbReference type="PRINTS" id="PR01904">
    <property type="entry name" value="GPR40FAMILY"/>
</dbReference>
<dbReference type="PRINTS" id="PR00237">
    <property type="entry name" value="GPCRRHODOPSN"/>
</dbReference>
<dbReference type="GO" id="GO:0071398">
    <property type="term" value="P:cellular response to fatty acid"/>
    <property type="evidence" value="ECO:0007669"/>
    <property type="project" value="TreeGrafter"/>
</dbReference>
<dbReference type="GeneID" id="108256692"/>
<accession>A0A2D0PTF7</accession>
<dbReference type="InterPro" id="IPR017452">
    <property type="entry name" value="GPCR_Rhodpsn_7TM"/>
</dbReference>
<feature type="transmembrane region" description="Helical" evidence="9">
    <location>
        <begin position="12"/>
        <end position="34"/>
    </location>
</feature>
<comment type="subcellular location">
    <subcellularLocation>
        <location evidence="1">Cell membrane</location>
        <topology evidence="1">Multi-pass membrane protein</topology>
    </subcellularLocation>
</comment>
<evidence type="ECO:0000256" key="7">
    <source>
        <dbReference type="ARBA" id="ARBA00023170"/>
    </source>
</evidence>
<name>A0A2D0PTF7_ICTPU</name>
<keyword evidence="8" id="KW-0807">Transducer</keyword>
<keyword evidence="5" id="KW-0297">G-protein coupled receptor</keyword>
<evidence type="ECO:0000256" key="4">
    <source>
        <dbReference type="ARBA" id="ARBA00022989"/>
    </source>
</evidence>
<dbReference type="InterPro" id="IPR000276">
    <property type="entry name" value="GPCR_Rhodpsn"/>
</dbReference>
<protein>
    <submittedName>
        <fullName evidence="12">Free fatty acid receptor 3-like</fullName>
    </submittedName>
</protein>
<dbReference type="STRING" id="7998.ENSIPUP00000034630"/>
<keyword evidence="4 9" id="KW-1133">Transmembrane helix</keyword>
<dbReference type="GO" id="GO:0004930">
    <property type="term" value="F:G protein-coupled receptor activity"/>
    <property type="evidence" value="ECO:0007669"/>
    <property type="project" value="UniProtKB-KW"/>
</dbReference>
<dbReference type="PANTHER" id="PTHR45822:SF8">
    <property type="entry name" value="FREE FATTY ACID RECEPTOR 3-RELATED"/>
    <property type="match status" value="1"/>
</dbReference>
<dbReference type="Pfam" id="PF00001">
    <property type="entry name" value="7tm_1"/>
    <property type="match status" value="1"/>
</dbReference>
<sequence>MQWSETLSKLVLAVDAITLIAGLPANLLALYTFIQKVKQRCTSIDVFLLSLTISDLIFLLFLPIRMKETVDRKWTLSSFLCPLSGLIFYTTIYNSTLLLTAISVERYLGVAFPIKYKLKRRPLYAVIACVIFWVVSMAHCSMVYIIQYYKGNETHSNTSNTEACYYKFNNEQLEILLPSRLEVFFVLFFVPFIICSFCYIKFILTLSRLPNINPQKRFRANGLALVTLLVFIICFLPYNVSRVVGFIGWYSPEWRSYALLPCTFNACLDPLIYYFSSPTLQGTCNTLKTGLINWIHRSCCRWRWHSCTQLNCTQHSNGKSH</sequence>
<evidence type="ECO:0000256" key="3">
    <source>
        <dbReference type="ARBA" id="ARBA00022692"/>
    </source>
</evidence>
<reference evidence="12" key="2">
    <citation type="submission" date="2025-08" db="UniProtKB">
        <authorList>
            <consortium name="RefSeq"/>
        </authorList>
    </citation>
    <scope>IDENTIFICATION</scope>
    <source>
        <tissue evidence="12">Blood</tissue>
    </source>
</reference>
<feature type="transmembrane region" description="Helical" evidence="9">
    <location>
        <begin position="218"/>
        <end position="238"/>
    </location>
</feature>
<organism evidence="11 12">
    <name type="scientific">Ictalurus punctatus</name>
    <name type="common">Channel catfish</name>
    <name type="synonym">Silurus punctatus</name>
    <dbReference type="NCBI Taxonomy" id="7998"/>
    <lineage>
        <taxon>Eukaryota</taxon>
        <taxon>Metazoa</taxon>
        <taxon>Chordata</taxon>
        <taxon>Craniata</taxon>
        <taxon>Vertebrata</taxon>
        <taxon>Euteleostomi</taxon>
        <taxon>Actinopterygii</taxon>
        <taxon>Neopterygii</taxon>
        <taxon>Teleostei</taxon>
        <taxon>Ostariophysi</taxon>
        <taxon>Siluriformes</taxon>
        <taxon>Ictaluridae</taxon>
        <taxon>Ictalurus</taxon>
    </lineage>
</organism>
<evidence type="ECO:0000256" key="5">
    <source>
        <dbReference type="ARBA" id="ARBA00023040"/>
    </source>
</evidence>
<dbReference type="SUPFAM" id="SSF81321">
    <property type="entry name" value="Family A G protein-coupled receptor-like"/>
    <property type="match status" value="1"/>
</dbReference>
<evidence type="ECO:0000256" key="1">
    <source>
        <dbReference type="ARBA" id="ARBA00004651"/>
    </source>
</evidence>
<feature type="transmembrane region" description="Helical" evidence="9">
    <location>
        <begin position="46"/>
        <end position="64"/>
    </location>
</feature>
<feature type="domain" description="G-protein coupled receptors family 1 profile" evidence="10">
    <location>
        <begin position="25"/>
        <end position="273"/>
    </location>
</feature>
<feature type="transmembrane region" description="Helical" evidence="9">
    <location>
        <begin position="76"/>
        <end position="102"/>
    </location>
</feature>
<dbReference type="PANTHER" id="PTHR45822">
    <property type="entry name" value="FREE FATTY ACID RECEPTOR 2-RELATED"/>
    <property type="match status" value="1"/>
</dbReference>
<keyword evidence="7" id="KW-0675">Receptor</keyword>
<proteinExistence type="predicted"/>
<dbReference type="AlphaFoldDB" id="A0A2D0PTF7"/>
<feature type="transmembrane region" description="Helical" evidence="9">
    <location>
        <begin position="123"/>
        <end position="146"/>
    </location>
</feature>
<dbReference type="PROSITE" id="PS50262">
    <property type="entry name" value="G_PROTEIN_RECEP_F1_2"/>
    <property type="match status" value="1"/>
</dbReference>
<reference evidence="11" key="1">
    <citation type="journal article" date="2016" name="Nat. Commun.">
        <title>The channel catfish genome sequence provides insights into the evolution of scale formation in teleosts.</title>
        <authorList>
            <person name="Liu Z."/>
            <person name="Liu S."/>
            <person name="Yao J."/>
            <person name="Bao L."/>
            <person name="Zhang J."/>
            <person name="Li Y."/>
            <person name="Jiang C."/>
            <person name="Sun L."/>
            <person name="Wang R."/>
            <person name="Zhang Y."/>
            <person name="Zhou T."/>
            <person name="Zeng Q."/>
            <person name="Fu Q."/>
            <person name="Gao S."/>
            <person name="Li N."/>
            <person name="Koren S."/>
            <person name="Jiang Y."/>
            <person name="Zimin A."/>
            <person name="Xu P."/>
            <person name="Phillippy A.M."/>
            <person name="Geng X."/>
            <person name="Song L."/>
            <person name="Sun F."/>
            <person name="Li C."/>
            <person name="Wang X."/>
            <person name="Chen A."/>
            <person name="Jin Y."/>
            <person name="Yuan Z."/>
            <person name="Yang Y."/>
            <person name="Tan S."/>
            <person name="Peatman E."/>
            <person name="Lu J."/>
            <person name="Qin Z."/>
            <person name="Dunham R."/>
            <person name="Li Z."/>
            <person name="Sonstegard T."/>
            <person name="Feng J."/>
            <person name="Danzmann R.G."/>
            <person name="Schroeder S."/>
            <person name="Scheffler B."/>
            <person name="Duke M.V."/>
            <person name="Ballard L."/>
            <person name="Kucuktas H."/>
            <person name="Kaltenboeck L."/>
            <person name="Liu H."/>
            <person name="Armbruster J."/>
            <person name="Xie Y."/>
            <person name="Kirby M.L."/>
            <person name="Tian Y."/>
            <person name="Flanagan M.E."/>
            <person name="Mu W."/>
            <person name="Waldbieser G.C."/>
        </authorList>
    </citation>
    <scope>NUCLEOTIDE SEQUENCE [LARGE SCALE GENOMIC DNA]</scope>
    <source>
        <strain evidence="11">SDA103</strain>
    </source>
</reference>
<keyword evidence="11" id="KW-1185">Reference proteome</keyword>
<evidence type="ECO:0000256" key="6">
    <source>
        <dbReference type="ARBA" id="ARBA00023136"/>
    </source>
</evidence>
<feature type="transmembrane region" description="Helical" evidence="9">
    <location>
        <begin position="183"/>
        <end position="206"/>
    </location>
</feature>
<dbReference type="KEGG" id="ipu:108256692"/>
<dbReference type="Proteomes" id="UP000221080">
    <property type="component" value="Chromosome 23"/>
</dbReference>
<dbReference type="RefSeq" id="XP_017309314.2">
    <property type="nucleotide sequence ID" value="XM_017453825.3"/>
</dbReference>
<dbReference type="OrthoDB" id="5961208at2759"/>
<evidence type="ECO:0000313" key="12">
    <source>
        <dbReference type="RefSeq" id="XP_017309314.2"/>
    </source>
</evidence>
<evidence type="ECO:0000256" key="9">
    <source>
        <dbReference type="SAM" id="Phobius"/>
    </source>
</evidence>
<keyword evidence="3 9" id="KW-0812">Transmembrane</keyword>
<evidence type="ECO:0000256" key="2">
    <source>
        <dbReference type="ARBA" id="ARBA00022475"/>
    </source>
</evidence>
<dbReference type="InterPro" id="IPR013312">
    <property type="entry name" value="GPR40-rel_orph"/>
</dbReference>
<evidence type="ECO:0000259" key="10">
    <source>
        <dbReference type="PROSITE" id="PS50262"/>
    </source>
</evidence>
<dbReference type="Gene3D" id="1.20.1070.10">
    <property type="entry name" value="Rhodopsin 7-helix transmembrane proteins"/>
    <property type="match status" value="1"/>
</dbReference>
<keyword evidence="6 9" id="KW-0472">Membrane</keyword>
<keyword evidence="2" id="KW-1003">Cell membrane</keyword>
<evidence type="ECO:0000256" key="8">
    <source>
        <dbReference type="ARBA" id="ARBA00023224"/>
    </source>
</evidence>
<dbReference type="GO" id="GO:0005886">
    <property type="term" value="C:plasma membrane"/>
    <property type="evidence" value="ECO:0007669"/>
    <property type="project" value="UniProtKB-SubCell"/>
</dbReference>
<evidence type="ECO:0000313" key="11">
    <source>
        <dbReference type="Proteomes" id="UP000221080"/>
    </source>
</evidence>